<accession>A0ABX2A6A0</accession>
<evidence type="ECO:0000313" key="1">
    <source>
        <dbReference type="EMBL" id="NOV98111.1"/>
    </source>
</evidence>
<dbReference type="Proteomes" id="UP000757540">
    <property type="component" value="Unassembled WGS sequence"/>
</dbReference>
<evidence type="ECO:0008006" key="3">
    <source>
        <dbReference type="Google" id="ProtNLM"/>
    </source>
</evidence>
<keyword evidence="2" id="KW-1185">Reference proteome</keyword>
<sequence>MRRGPAVDPAFPVMTDAWSGTEPVTGTFAPDLSAWLAGEFSTAERTARPAPADPWDWRHPDVGWGLVARQPEGAGRDELVAMADLPEDIRRLVTARGGRVFRYQPGRTYSQWTLVDHEGDAQPFLPAVPAGTGAGSLPAFLLVYGNPAQVPWSVQLMLNPVRHVGRLDLEGVALTRYVDALLGEWSESAARWSAPVVWAVDHRAGEITTLMRDVVAAPLHGDMQQDDELRPTFVDGRSTDATVASLTDALATGRPAVVVTSSHGQTGPLDDLAAMRADLGKLVDHDHALLDPQELLRSWQPDGAIWFAQACCSAGADGRSAYEGLFDGDLAATLDGVARLGPVTSPLPRALLGADKPLRAFVGHVEPTFNWTLEFPPNAQELTSQLRTALYERLFLGLPVGYAMEPFYRPVGGLLQGYHAARREYQSTFGAAAAPSLDMMVYSRVTALDRASTVILGDPTVAIPVPPPQRLPSARAGEQR</sequence>
<protein>
    <recommendedName>
        <fullName evidence="3">CHAT domain-containing protein</fullName>
    </recommendedName>
</protein>
<gene>
    <name evidence="1" type="ORF">HDG69_002696</name>
</gene>
<name>A0ABX2A6A0_9MICO</name>
<organism evidence="1 2">
    <name type="scientific">Isoptericola halotolerans</name>
    <dbReference type="NCBI Taxonomy" id="300560"/>
    <lineage>
        <taxon>Bacteria</taxon>
        <taxon>Bacillati</taxon>
        <taxon>Actinomycetota</taxon>
        <taxon>Actinomycetes</taxon>
        <taxon>Micrococcales</taxon>
        <taxon>Promicromonosporaceae</taxon>
        <taxon>Isoptericola</taxon>
    </lineage>
</organism>
<dbReference type="RefSeq" id="WP_171784329.1">
    <property type="nucleotide sequence ID" value="NZ_BAAAML010000005.1"/>
</dbReference>
<evidence type="ECO:0000313" key="2">
    <source>
        <dbReference type="Proteomes" id="UP000757540"/>
    </source>
</evidence>
<proteinExistence type="predicted"/>
<dbReference type="EMBL" id="JABEZU010000003">
    <property type="protein sequence ID" value="NOV98111.1"/>
    <property type="molecule type" value="Genomic_DNA"/>
</dbReference>
<reference evidence="1 2" key="1">
    <citation type="submission" date="2020-05" db="EMBL/GenBank/DDBJ databases">
        <title>Genomic Encyclopedia of Type Strains, Phase III (KMG-III): the genomes of soil and plant-associated and newly described type strains.</title>
        <authorList>
            <person name="Whitman W."/>
        </authorList>
    </citation>
    <scope>NUCLEOTIDE SEQUENCE [LARGE SCALE GENOMIC DNA]</scope>
    <source>
        <strain evidence="1 2">KCTC 19046</strain>
    </source>
</reference>
<comment type="caution">
    <text evidence="1">The sequence shown here is derived from an EMBL/GenBank/DDBJ whole genome shotgun (WGS) entry which is preliminary data.</text>
</comment>